<keyword evidence="10 14" id="KW-0408">Iron</keyword>
<evidence type="ECO:0000256" key="8">
    <source>
        <dbReference type="ARBA" id="ARBA00022982"/>
    </source>
</evidence>
<keyword evidence="4" id="KW-0004">4Fe-4S</keyword>
<dbReference type="InterPro" id="IPR049398">
    <property type="entry name" value="ETF-QO/FixC_UQ-bd"/>
</dbReference>
<dbReference type="Gene3D" id="3.30.9.90">
    <property type="match status" value="1"/>
</dbReference>
<evidence type="ECO:0000259" key="16">
    <source>
        <dbReference type="Pfam" id="PF21162"/>
    </source>
</evidence>
<dbReference type="EMBL" id="BDOQ01000028">
    <property type="protein sequence ID" value="GBG16027.1"/>
    <property type="molecule type" value="Genomic_DNA"/>
</dbReference>
<evidence type="ECO:0000313" key="17">
    <source>
        <dbReference type="EMBL" id="GBG16027.1"/>
    </source>
</evidence>
<dbReference type="PANTHER" id="PTHR10617">
    <property type="entry name" value="ELECTRON TRANSFER FLAVOPROTEIN-UBIQUINONE OXIDOREDUCTASE"/>
    <property type="match status" value="1"/>
</dbReference>
<keyword evidence="12 14" id="KW-0830">Ubiquinone</keyword>
<evidence type="ECO:0000256" key="4">
    <source>
        <dbReference type="ARBA" id="ARBA00022485"/>
    </source>
</evidence>
<evidence type="ECO:0000256" key="3">
    <source>
        <dbReference type="ARBA" id="ARBA00022448"/>
    </source>
</evidence>
<feature type="domain" description="ETF-QO/FixX C-terminal" evidence="15">
    <location>
        <begin position="442"/>
        <end position="542"/>
    </location>
</feature>
<feature type="domain" description="ETF-QO/FixC ubiquinone-binding" evidence="16">
    <location>
        <begin position="207"/>
        <end position="300"/>
    </location>
</feature>
<comment type="function">
    <text evidence="2 14">Accepts electrons from ETF and reduces ubiquinone.</text>
</comment>
<keyword evidence="8 14" id="KW-0249">Electron transport</keyword>
<dbReference type="SUPFAM" id="SSF54862">
    <property type="entry name" value="4Fe-4S ferredoxins"/>
    <property type="match status" value="1"/>
</dbReference>
<evidence type="ECO:0000256" key="2">
    <source>
        <dbReference type="ARBA" id="ARBA00002819"/>
    </source>
</evidence>
<accession>A0A2R5FCU1</accession>
<dbReference type="Gene3D" id="3.50.50.60">
    <property type="entry name" value="FAD/NAD(P)-binding domain"/>
    <property type="match status" value="1"/>
</dbReference>
<keyword evidence="18" id="KW-1185">Reference proteome</keyword>
<evidence type="ECO:0000256" key="6">
    <source>
        <dbReference type="ARBA" id="ARBA00022723"/>
    </source>
</evidence>
<comment type="cofactor">
    <cofactor evidence="14">
        <name>[4Fe-4S] cluster</name>
        <dbReference type="ChEBI" id="CHEBI:49883"/>
    </cofactor>
    <text evidence="14">Binds 1 [4Fe-4S] cluster.</text>
</comment>
<keyword evidence="6 14" id="KW-0479">Metal-binding</keyword>
<dbReference type="InterPro" id="IPR036188">
    <property type="entry name" value="FAD/NAD-bd_sf"/>
</dbReference>
<evidence type="ECO:0000256" key="5">
    <source>
        <dbReference type="ARBA" id="ARBA00022630"/>
    </source>
</evidence>
<evidence type="ECO:0000256" key="7">
    <source>
        <dbReference type="ARBA" id="ARBA00022827"/>
    </source>
</evidence>
<dbReference type="InterPro" id="IPR007859">
    <property type="entry name" value="ETF-QO/FixX_C"/>
</dbReference>
<comment type="caution">
    <text evidence="17">The sequence shown here is derived from an EMBL/GenBank/DDBJ whole genome shotgun (WGS) entry which is preliminary data.</text>
</comment>
<evidence type="ECO:0000256" key="1">
    <source>
        <dbReference type="ARBA" id="ARBA00001974"/>
    </source>
</evidence>
<evidence type="ECO:0000256" key="12">
    <source>
        <dbReference type="ARBA" id="ARBA00023075"/>
    </source>
</evidence>
<keyword evidence="11 14" id="KW-0411">Iron-sulfur</keyword>
<keyword evidence="7 14" id="KW-0274">FAD</keyword>
<dbReference type="SUPFAM" id="SSF54373">
    <property type="entry name" value="FAD-linked reductases, C-terminal domain"/>
    <property type="match status" value="1"/>
</dbReference>
<evidence type="ECO:0000256" key="10">
    <source>
        <dbReference type="ARBA" id="ARBA00023004"/>
    </source>
</evidence>
<dbReference type="GO" id="GO:0046872">
    <property type="term" value="F:metal ion binding"/>
    <property type="evidence" value="ECO:0007669"/>
    <property type="project" value="UniProtKB-KW"/>
</dbReference>
<evidence type="ECO:0000256" key="13">
    <source>
        <dbReference type="ARBA" id="ARBA00052682"/>
    </source>
</evidence>
<dbReference type="GO" id="GO:0004174">
    <property type="term" value="F:electron-transferring-flavoprotein dehydrogenase activity"/>
    <property type="evidence" value="ECO:0007669"/>
    <property type="project" value="UniProtKB-UniRule"/>
</dbReference>
<dbReference type="AlphaFoldDB" id="A0A2R5FCU1"/>
<proteinExistence type="predicted"/>
<sequence length="545" mass="59116">MMTYDLLIVGAGPAGLSAAIRFKQMANAAGKELSVCVLEKGSQVSAHILSGAVIDPIALNELIPEWKEAGAPLTTPVSDEKLSWLTQNNSYEIPAWLLPPVMHNQGCYIGSLGELCQWMGNKAEELGVEIYPGFAAVDLVYAESGAVAGVVTGDMGLSQAGEQKLTFTPGIEIHAAYTLIAEGTRGSLTKIAEEKFGLRDQNRFQKYGLGIKEIWEVSAEKHKPGLVEHSLGWPLNDDTGGGSFLYHYGKNLVSIGYVVHLDYANPYLSPFEEFQRFKLHVKNRALLEGGKRIAYGARAISEGGVQSLPELVFDGGVLLGCAAGMVNVPRIKGSHNAMKSGMLAAEAAYEAITAGRTHDRLEAYQTKLKLSWIWQDLYGARNVKPYLSTFGTVLGSFAAGIELWLGRFGISVPWTLGHAKPDHLSTKPASSFQPIAYPKPDGRLSFDRLSSLALANIGHEHDQPSHLQIKDGAKPIEINLKVFDSPEQRYCPAGVYEIVSDNHAPRLQINAQNCVHCKTCDIKDSKQNIAWVTPEGGSGPNYLGM</sequence>
<dbReference type="PANTHER" id="PTHR10617:SF107">
    <property type="entry name" value="ELECTRON TRANSFER FLAVOPROTEIN-UBIQUINONE OXIDOREDUCTASE, MITOCHONDRIAL"/>
    <property type="match status" value="1"/>
</dbReference>
<reference evidence="17 18" key="1">
    <citation type="journal article" date="2018" name="Environ. Microbiol.">
        <title>Isolation and genomic characterization of Novimethylophilus kurashikiensis gen. nov. sp. nov., a new lanthanide-dependent methylotrophic species of Methylophilaceae.</title>
        <authorList>
            <person name="Lv H."/>
            <person name="Sahin N."/>
            <person name="Tani A."/>
        </authorList>
    </citation>
    <scope>NUCLEOTIDE SEQUENCE [LARGE SCALE GENOMIC DNA]</scope>
    <source>
        <strain evidence="17 18">La2-4</strain>
    </source>
</reference>
<dbReference type="Proteomes" id="UP000245081">
    <property type="component" value="Unassembled WGS sequence"/>
</dbReference>
<dbReference type="Pfam" id="PF21162">
    <property type="entry name" value="ETFQO_UQ-bd"/>
    <property type="match status" value="1"/>
</dbReference>
<dbReference type="Pfam" id="PF13450">
    <property type="entry name" value="NAD_binding_8"/>
    <property type="match status" value="1"/>
</dbReference>
<evidence type="ECO:0000313" key="18">
    <source>
        <dbReference type="Proteomes" id="UP000245081"/>
    </source>
</evidence>
<dbReference type="SUPFAM" id="SSF51905">
    <property type="entry name" value="FAD/NAD(P)-binding domain"/>
    <property type="match status" value="1"/>
</dbReference>
<organism evidence="17 18">
    <name type="scientific">Novimethylophilus kurashikiensis</name>
    <dbReference type="NCBI Taxonomy" id="1825523"/>
    <lineage>
        <taxon>Bacteria</taxon>
        <taxon>Pseudomonadati</taxon>
        <taxon>Pseudomonadota</taxon>
        <taxon>Betaproteobacteria</taxon>
        <taxon>Nitrosomonadales</taxon>
        <taxon>Methylophilaceae</taxon>
        <taxon>Novimethylophilus</taxon>
    </lineage>
</organism>
<evidence type="ECO:0000256" key="9">
    <source>
        <dbReference type="ARBA" id="ARBA00023002"/>
    </source>
</evidence>
<name>A0A2R5FCU1_9PROT</name>
<dbReference type="EC" id="1.5.5.1" evidence="14"/>
<dbReference type="InterPro" id="IPR040156">
    <property type="entry name" value="ETF-QO"/>
</dbReference>
<protein>
    <recommendedName>
        <fullName evidence="14">Electron transfer flavoprotein-ubiquinone oxidoreductase</fullName>
        <shortName evidence="14">ETF-QO</shortName>
        <ecNumber evidence="14">1.5.5.1</ecNumber>
    </recommendedName>
</protein>
<keyword evidence="5 14" id="KW-0285">Flavoprotein</keyword>
<dbReference type="FunFam" id="3.30.70.20:FF:000012">
    <property type="entry name" value="Electron transfer flavoprotein-ubiquinone oxidoreductase, mitochondrial"/>
    <property type="match status" value="1"/>
</dbReference>
<dbReference type="GO" id="GO:0051539">
    <property type="term" value="F:4 iron, 4 sulfur cluster binding"/>
    <property type="evidence" value="ECO:0007669"/>
    <property type="project" value="UniProtKB-UniRule"/>
</dbReference>
<keyword evidence="9 14" id="KW-0560">Oxidoreductase</keyword>
<dbReference type="Gene3D" id="3.30.70.20">
    <property type="match status" value="1"/>
</dbReference>
<evidence type="ECO:0000256" key="11">
    <source>
        <dbReference type="ARBA" id="ARBA00023014"/>
    </source>
</evidence>
<comment type="cofactor">
    <cofactor evidence="1 14">
        <name>FAD</name>
        <dbReference type="ChEBI" id="CHEBI:57692"/>
    </cofactor>
</comment>
<comment type="catalytic activity">
    <reaction evidence="13 14">
        <text>a ubiquinone + reduced [electron-transfer flavoprotein] = a ubiquinol + oxidized [electron-transfer flavoprotein] + H(+)</text>
        <dbReference type="Rhea" id="RHEA:24052"/>
        <dbReference type="Rhea" id="RHEA-COMP:9565"/>
        <dbReference type="Rhea" id="RHEA-COMP:9566"/>
        <dbReference type="Rhea" id="RHEA-COMP:10685"/>
        <dbReference type="Rhea" id="RHEA-COMP:10686"/>
        <dbReference type="ChEBI" id="CHEBI:15378"/>
        <dbReference type="ChEBI" id="CHEBI:16389"/>
        <dbReference type="ChEBI" id="CHEBI:17976"/>
        <dbReference type="ChEBI" id="CHEBI:57692"/>
        <dbReference type="ChEBI" id="CHEBI:58307"/>
        <dbReference type="EC" id="1.5.5.1"/>
    </reaction>
</comment>
<dbReference type="Pfam" id="PF05187">
    <property type="entry name" value="Fer4_ETF_QO"/>
    <property type="match status" value="1"/>
</dbReference>
<evidence type="ECO:0000259" key="15">
    <source>
        <dbReference type="Pfam" id="PF05187"/>
    </source>
</evidence>
<evidence type="ECO:0000256" key="14">
    <source>
        <dbReference type="RuleBase" id="RU366068"/>
    </source>
</evidence>
<gene>
    <name evidence="17" type="primary">etfdh</name>
    <name evidence="17" type="ORF">NMK_3651</name>
</gene>
<keyword evidence="3 14" id="KW-0813">Transport</keyword>